<keyword evidence="1" id="KW-0808">Transferase</keyword>
<proteinExistence type="predicted"/>
<gene>
    <name evidence="2" type="ORF">E5676_scaffold121G00980</name>
    <name evidence="1" type="ORF">E6C27_scaffold269G001850</name>
</gene>
<evidence type="ECO:0000313" key="4">
    <source>
        <dbReference type="Proteomes" id="UP000321947"/>
    </source>
</evidence>
<dbReference type="GO" id="GO:0016301">
    <property type="term" value="F:kinase activity"/>
    <property type="evidence" value="ECO:0007669"/>
    <property type="project" value="UniProtKB-KW"/>
</dbReference>
<comment type="caution">
    <text evidence="1">The sequence shown here is derived from an EMBL/GenBank/DDBJ whole genome shotgun (WGS) entry which is preliminary data.</text>
</comment>
<organism evidence="1 3">
    <name type="scientific">Cucumis melo var. makuwa</name>
    <name type="common">Oriental melon</name>
    <dbReference type="NCBI Taxonomy" id="1194695"/>
    <lineage>
        <taxon>Eukaryota</taxon>
        <taxon>Viridiplantae</taxon>
        <taxon>Streptophyta</taxon>
        <taxon>Embryophyta</taxon>
        <taxon>Tracheophyta</taxon>
        <taxon>Spermatophyta</taxon>
        <taxon>Magnoliopsida</taxon>
        <taxon>eudicotyledons</taxon>
        <taxon>Gunneridae</taxon>
        <taxon>Pentapetalae</taxon>
        <taxon>rosids</taxon>
        <taxon>fabids</taxon>
        <taxon>Cucurbitales</taxon>
        <taxon>Cucurbitaceae</taxon>
        <taxon>Benincaseae</taxon>
        <taxon>Cucumis</taxon>
    </lineage>
</organism>
<dbReference type="Proteomes" id="UP000321947">
    <property type="component" value="Unassembled WGS sequence"/>
</dbReference>
<reference evidence="3 4" key="1">
    <citation type="submission" date="2019-08" db="EMBL/GenBank/DDBJ databases">
        <title>Draft genome sequences of two oriental melons (Cucumis melo L. var makuwa).</title>
        <authorList>
            <person name="Kwon S.-Y."/>
        </authorList>
    </citation>
    <scope>NUCLEOTIDE SEQUENCE [LARGE SCALE GENOMIC DNA]</scope>
    <source>
        <strain evidence="4">cv. Chang Bougi</strain>
        <strain evidence="3">cv. SW 3</strain>
        <tissue evidence="1">Leaf</tissue>
    </source>
</reference>
<keyword evidence="2" id="KW-0675">Receptor</keyword>
<dbReference type="AlphaFoldDB" id="A0A5A7SV56"/>
<protein>
    <submittedName>
        <fullName evidence="1">Cysteine-rich RLK (RECEPTOR-like protein kinase) 8</fullName>
    </submittedName>
</protein>
<dbReference type="Proteomes" id="UP000321393">
    <property type="component" value="Unassembled WGS sequence"/>
</dbReference>
<dbReference type="EMBL" id="SSTD01014931">
    <property type="protein sequence ID" value="TYK03483.1"/>
    <property type="molecule type" value="Genomic_DNA"/>
</dbReference>
<dbReference type="OrthoDB" id="1306334at2759"/>
<evidence type="ECO:0000313" key="2">
    <source>
        <dbReference type="EMBL" id="TYK03483.1"/>
    </source>
</evidence>
<sequence>MPPSSCNPGPSDDLPIALCKGKRKCTYLVSSFVSYHQLSPPTYAFITSLDSTSIPNTVHEALSHPGWQNAMIEEMTALDDNDTWDLVSRPAGKKAIGCKWCFLLR</sequence>
<keyword evidence="1" id="KW-0418">Kinase</keyword>
<evidence type="ECO:0000313" key="3">
    <source>
        <dbReference type="Proteomes" id="UP000321393"/>
    </source>
</evidence>
<dbReference type="EMBL" id="SSTE01020983">
    <property type="protein sequence ID" value="KAA0033069.1"/>
    <property type="molecule type" value="Genomic_DNA"/>
</dbReference>
<accession>A0A5A7SV56</accession>
<evidence type="ECO:0000313" key="1">
    <source>
        <dbReference type="EMBL" id="KAA0033069.1"/>
    </source>
</evidence>
<name>A0A5A7SV56_CUCMM</name>